<dbReference type="SMART" id="SM00700">
    <property type="entry name" value="JHBP"/>
    <property type="match status" value="1"/>
</dbReference>
<comment type="caution">
    <text evidence="1">The sequence shown here is derived from an EMBL/GenBank/DDBJ whole genome shotgun (WGS) entry which is preliminary data.</text>
</comment>
<name>A0AAD4PRW1_9MUSC</name>
<evidence type="ECO:0000313" key="2">
    <source>
        <dbReference type="Proteomes" id="UP001200034"/>
    </source>
</evidence>
<gene>
    <name evidence="1" type="ORF">KR093_008063</name>
</gene>
<dbReference type="AlphaFoldDB" id="A0AAD4PRW1"/>
<organism evidence="1 2">
    <name type="scientific">Drosophila rubida</name>
    <dbReference type="NCBI Taxonomy" id="30044"/>
    <lineage>
        <taxon>Eukaryota</taxon>
        <taxon>Metazoa</taxon>
        <taxon>Ecdysozoa</taxon>
        <taxon>Arthropoda</taxon>
        <taxon>Hexapoda</taxon>
        <taxon>Insecta</taxon>
        <taxon>Pterygota</taxon>
        <taxon>Neoptera</taxon>
        <taxon>Endopterygota</taxon>
        <taxon>Diptera</taxon>
        <taxon>Brachycera</taxon>
        <taxon>Muscomorpha</taxon>
        <taxon>Ephydroidea</taxon>
        <taxon>Drosophilidae</taxon>
        <taxon>Drosophila</taxon>
    </lineage>
</organism>
<dbReference type="PANTHER" id="PTHR11008:SF32">
    <property type="entry name" value="CIRCADIAN CLOCK-CONTROLLED PROTEIN DAYWAKE-RELATED"/>
    <property type="match status" value="1"/>
</dbReference>
<reference evidence="1" key="1">
    <citation type="journal article" date="2021" name="Mol. Ecol. Resour.">
        <title>Phylogenomic analyses of the genus Drosophila reveals genomic signals of climate adaptation.</title>
        <authorList>
            <person name="Li F."/>
            <person name="Rane R.V."/>
            <person name="Luria V."/>
            <person name="Xiong Z."/>
            <person name="Chen J."/>
            <person name="Li Z."/>
            <person name="Catullo R.A."/>
            <person name="Griffin P.C."/>
            <person name="Schiffer M."/>
            <person name="Pearce S."/>
            <person name="Lee S.F."/>
            <person name="McElroy K."/>
            <person name="Stocker A."/>
            <person name="Shirriffs J."/>
            <person name="Cockerell F."/>
            <person name="Coppin C."/>
            <person name="Sgro C.M."/>
            <person name="Karger A."/>
            <person name="Cain J.W."/>
            <person name="Weber J.A."/>
            <person name="Santpere G."/>
            <person name="Kirschner M.W."/>
            <person name="Hoffmann A.A."/>
            <person name="Oakeshott J.G."/>
            <person name="Zhang G."/>
        </authorList>
    </citation>
    <scope>NUCLEOTIDE SEQUENCE</scope>
    <source>
        <strain evidence="1">BGI-SZ-2011g</strain>
    </source>
</reference>
<evidence type="ECO:0000313" key="1">
    <source>
        <dbReference type="EMBL" id="KAH8387583.1"/>
    </source>
</evidence>
<dbReference type="Gene3D" id="3.15.10.30">
    <property type="entry name" value="Haemolymph juvenile hormone binding protein"/>
    <property type="match status" value="1"/>
</dbReference>
<sequence>SPLQRCPLDDQACLVAQVKTYFQHFGQGIPELQVPSLEPLELGLVRALNNDPRGALSFNLMLANTSLHLMSTAEPSNIKGFTRELSRPLKLSWMLSAKRLEVHAAYDIKGKLMMLPLVSTGNVLIRLNDVLVKTKVTAVPEKRADGNYYLKPIEHKSLSKVASGNFSMSSISKSNLNAALQETAVAVLNSDWDSLYADIQPRITEAYDRAIKKLLERLWNALPYDAFFDIA</sequence>
<accession>A0AAD4PRW1</accession>
<keyword evidence="2" id="KW-1185">Reference proteome</keyword>
<dbReference type="Proteomes" id="UP001200034">
    <property type="component" value="Unassembled WGS sequence"/>
</dbReference>
<protein>
    <submittedName>
        <fullName evidence="1">Uncharacterized protein</fullName>
    </submittedName>
</protein>
<feature type="non-terminal residue" evidence="1">
    <location>
        <position position="1"/>
    </location>
</feature>
<dbReference type="Pfam" id="PF06585">
    <property type="entry name" value="JHBP"/>
    <property type="match status" value="1"/>
</dbReference>
<dbReference type="PANTHER" id="PTHR11008">
    <property type="entry name" value="PROTEIN TAKEOUT-LIKE PROTEIN"/>
    <property type="match status" value="1"/>
</dbReference>
<proteinExistence type="predicted"/>
<dbReference type="InterPro" id="IPR038606">
    <property type="entry name" value="To_sf"/>
</dbReference>
<dbReference type="EMBL" id="JAJJHW010000095">
    <property type="protein sequence ID" value="KAH8387583.1"/>
    <property type="molecule type" value="Genomic_DNA"/>
</dbReference>
<dbReference type="InterPro" id="IPR010562">
    <property type="entry name" value="Haemolymph_juvenile_hormone-bd"/>
</dbReference>
<dbReference type="GO" id="GO:0005615">
    <property type="term" value="C:extracellular space"/>
    <property type="evidence" value="ECO:0007669"/>
    <property type="project" value="TreeGrafter"/>
</dbReference>